<sequence length="212" mass="24559">MAIGKNYVLQKNHFKKHWQRRVRVHLDQAGQKLSRRNARAAKAAAVAPKPVDLLRPVVRCPTLKYNRKVRAGKGFTFAELKAAKLDPKYAQTVGIAVDHRRVNKSTETFDANVERLELYKKSLIVFKKGEKPTAEQVSAAAAFPIVQSAPELHQELLRFQSVLLTELLGWLDLRRDTWVLERRELPRELLPRLRRRNKPLGLYTMIWSFQFV</sequence>
<dbReference type="GO" id="GO:0003735">
    <property type="term" value="F:structural constituent of ribosome"/>
    <property type="evidence" value="ECO:0007669"/>
    <property type="project" value="InterPro"/>
</dbReference>
<dbReference type="Proteomes" id="UP000478008">
    <property type="component" value="Unassembled WGS sequence"/>
</dbReference>
<proteinExistence type="inferred from homology"/>
<keyword evidence="3" id="KW-0687">Ribonucleoprotein</keyword>
<evidence type="ECO:0000256" key="3">
    <source>
        <dbReference type="ARBA" id="ARBA00023274"/>
    </source>
</evidence>
<accession>A0A7D9GYA9</accession>
<protein>
    <submittedName>
        <fullName evidence="4">DEBR0S1_28964g1_1</fullName>
    </submittedName>
</protein>
<evidence type="ECO:0000256" key="1">
    <source>
        <dbReference type="ARBA" id="ARBA00005640"/>
    </source>
</evidence>
<dbReference type="EMBL" id="CABFWN010000001">
    <property type="protein sequence ID" value="VUG16920.1"/>
    <property type="molecule type" value="Genomic_DNA"/>
</dbReference>
<name>A0A7D9GYA9_DEKBR</name>
<dbReference type="InterPro" id="IPR001380">
    <property type="entry name" value="Ribosomal_eL13"/>
</dbReference>
<organism evidence="4 5">
    <name type="scientific">Dekkera bruxellensis</name>
    <name type="common">Brettanomyces custersii</name>
    <dbReference type="NCBI Taxonomy" id="5007"/>
    <lineage>
        <taxon>Eukaryota</taxon>
        <taxon>Fungi</taxon>
        <taxon>Dikarya</taxon>
        <taxon>Ascomycota</taxon>
        <taxon>Saccharomycotina</taxon>
        <taxon>Pichiomycetes</taxon>
        <taxon>Pichiales</taxon>
        <taxon>Pichiaceae</taxon>
        <taxon>Brettanomyces</taxon>
    </lineage>
</organism>
<dbReference type="AlphaFoldDB" id="A0A7D9GYA9"/>
<evidence type="ECO:0000313" key="4">
    <source>
        <dbReference type="EMBL" id="VUG16920.1"/>
    </source>
</evidence>
<dbReference type="HAMAP" id="MF_00499">
    <property type="entry name" value="Ribosomal_eL13"/>
    <property type="match status" value="1"/>
</dbReference>
<dbReference type="PANTHER" id="PTHR11722:SF0">
    <property type="entry name" value="LARGE RIBOSOMAL SUBUNIT PROTEIN EL13"/>
    <property type="match status" value="1"/>
</dbReference>
<evidence type="ECO:0000256" key="2">
    <source>
        <dbReference type="ARBA" id="ARBA00022980"/>
    </source>
</evidence>
<dbReference type="GO" id="GO:0006412">
    <property type="term" value="P:translation"/>
    <property type="evidence" value="ECO:0007669"/>
    <property type="project" value="InterPro"/>
</dbReference>
<comment type="similarity">
    <text evidence="1">Belongs to the eukaryotic ribosomal protein eL13 family.</text>
</comment>
<dbReference type="PANTHER" id="PTHR11722">
    <property type="entry name" value="60S RIBOSOMAL PROTEIN L13"/>
    <property type="match status" value="1"/>
</dbReference>
<keyword evidence="2" id="KW-0689">Ribosomal protein</keyword>
<dbReference type="Pfam" id="PF01294">
    <property type="entry name" value="Ribosomal_L13e"/>
    <property type="match status" value="1"/>
</dbReference>
<evidence type="ECO:0000313" key="5">
    <source>
        <dbReference type="Proteomes" id="UP000478008"/>
    </source>
</evidence>
<gene>
    <name evidence="4" type="primary">RPL13A</name>
    <name evidence="4" type="ORF">DEBR0S1_28964G</name>
</gene>
<keyword evidence="5" id="KW-1185">Reference proteome</keyword>
<dbReference type="GO" id="GO:0003723">
    <property type="term" value="F:RNA binding"/>
    <property type="evidence" value="ECO:0007669"/>
    <property type="project" value="TreeGrafter"/>
</dbReference>
<dbReference type="GO" id="GO:0022625">
    <property type="term" value="C:cytosolic large ribosomal subunit"/>
    <property type="evidence" value="ECO:0007669"/>
    <property type="project" value="TreeGrafter"/>
</dbReference>
<reference evidence="4 5" key="1">
    <citation type="submission" date="2019-07" db="EMBL/GenBank/DDBJ databases">
        <authorList>
            <person name="Friedrich A."/>
            <person name="Schacherer J."/>
        </authorList>
    </citation>
    <scope>NUCLEOTIDE SEQUENCE [LARGE SCALE GENOMIC DNA]</scope>
</reference>